<dbReference type="EMBL" id="CP071796">
    <property type="protein sequence ID" value="QTD44369.1"/>
    <property type="molecule type" value="Genomic_DNA"/>
</dbReference>
<organism evidence="1 2">
    <name type="scientific">Ottowia testudinis</name>
    <dbReference type="NCBI Taxonomy" id="2816950"/>
    <lineage>
        <taxon>Bacteria</taxon>
        <taxon>Pseudomonadati</taxon>
        <taxon>Pseudomonadota</taxon>
        <taxon>Betaproteobacteria</taxon>
        <taxon>Burkholderiales</taxon>
        <taxon>Comamonadaceae</taxon>
        <taxon>Ottowia</taxon>
    </lineage>
</organism>
<proteinExistence type="predicted"/>
<dbReference type="Proteomes" id="UP000663903">
    <property type="component" value="Chromosome"/>
</dbReference>
<name>A0A975CHN6_9BURK</name>
<dbReference type="KEGG" id="otd:J1M35_14840"/>
<dbReference type="AlphaFoldDB" id="A0A975CHN6"/>
<accession>A0A975CHN6</accession>
<keyword evidence="2" id="KW-1185">Reference proteome</keyword>
<protein>
    <submittedName>
        <fullName evidence="1">Uncharacterized protein</fullName>
    </submittedName>
</protein>
<sequence length="126" mass="13871">MNQTTTSSLPETRNECFGFWGTMHEQAAPAWPMAMKAIANATGEDLASARAFLDSRHGRHFADEVCNGLFKGLFLQDAIDAAVTQWMTWRIDRRTARDYGIPSGLPYLTGFVIQSAIAVETEEAAA</sequence>
<evidence type="ECO:0000313" key="1">
    <source>
        <dbReference type="EMBL" id="QTD44369.1"/>
    </source>
</evidence>
<dbReference type="RefSeq" id="WP_208007933.1">
    <property type="nucleotide sequence ID" value="NZ_CP071796.1"/>
</dbReference>
<evidence type="ECO:0000313" key="2">
    <source>
        <dbReference type="Proteomes" id="UP000663903"/>
    </source>
</evidence>
<gene>
    <name evidence="1" type="ORF">J1M35_14840</name>
</gene>
<reference evidence="1" key="1">
    <citation type="submission" date="2021-03" db="EMBL/GenBank/DDBJ databases">
        <title>Ottowia sp. 27C isolated from the cloaca of a Giant Asian pond turtle (Heosemys grandis).</title>
        <authorList>
            <person name="Spergser J."/>
            <person name="Busse H.-J."/>
        </authorList>
    </citation>
    <scope>NUCLEOTIDE SEQUENCE</scope>
    <source>
        <strain evidence="1">27C</strain>
    </source>
</reference>